<accession>A0A1R4JL96</accession>
<dbReference type="Proteomes" id="UP000297477">
    <property type="component" value="Unassembled WGS sequence"/>
</dbReference>
<dbReference type="AlphaFoldDB" id="A0A1R4JL96"/>
<name>A0A1R4JL96_9MICC</name>
<dbReference type="EMBL" id="FUKP01000063">
    <property type="protein sequence ID" value="SJN32714.1"/>
    <property type="molecule type" value="Genomic_DNA"/>
</dbReference>
<sequence>MSLRALLRGRRRDPAPTRLARTAWLGAGLLPLAGCASSFVIGASKGTPVFEGTSYRGGFEAGWGNVLNQPAYFTWCSNAVVAVTSLVLAAARRAPRSDAFWAVRAAGLGSVMVTGLVYNTVLRGHGQDTLLYRANDAVQHVVNPLLAPVVWAAFDPRGQLNRRRRLLAAALPLTWTGVTMARGPRVDWYPYPFLDVKRYGLTAVSGVLAGILTLFSGLLMGLTEADRLLSAHRGDR</sequence>
<gene>
    <name evidence="3" type="ORF">E4A49_06180</name>
    <name evidence="2" type="ORF">FM125_09200</name>
</gene>
<keyword evidence="1" id="KW-1133">Transmembrane helix</keyword>
<keyword evidence="1" id="KW-0472">Membrane</keyword>
<evidence type="ECO:0000313" key="3">
    <source>
        <dbReference type="EMBL" id="TFH99234.1"/>
    </source>
</evidence>
<protein>
    <submittedName>
        <fullName evidence="2">Integral membrane protein</fullName>
    </submittedName>
</protein>
<dbReference type="InterPro" id="IPR049713">
    <property type="entry name" value="Pr6Pr-like"/>
</dbReference>
<feature type="transmembrane region" description="Helical" evidence="1">
    <location>
        <begin position="72"/>
        <end position="91"/>
    </location>
</feature>
<feature type="transmembrane region" description="Helical" evidence="1">
    <location>
        <begin position="203"/>
        <end position="223"/>
    </location>
</feature>
<evidence type="ECO:0000313" key="4">
    <source>
        <dbReference type="Proteomes" id="UP000196230"/>
    </source>
</evidence>
<evidence type="ECO:0000256" key="1">
    <source>
        <dbReference type="SAM" id="Phobius"/>
    </source>
</evidence>
<feature type="transmembrane region" description="Helical" evidence="1">
    <location>
        <begin position="21"/>
        <end position="41"/>
    </location>
</feature>
<proteinExistence type="predicted"/>
<keyword evidence="1" id="KW-0812">Transmembrane</keyword>
<feature type="transmembrane region" description="Helical" evidence="1">
    <location>
        <begin position="166"/>
        <end position="183"/>
    </location>
</feature>
<feature type="transmembrane region" description="Helical" evidence="1">
    <location>
        <begin position="98"/>
        <end position="117"/>
    </location>
</feature>
<keyword evidence="5" id="KW-1185">Reference proteome</keyword>
<organism evidence="2 4">
    <name type="scientific">Micrococcus lylae</name>
    <dbReference type="NCBI Taxonomy" id="1273"/>
    <lineage>
        <taxon>Bacteria</taxon>
        <taxon>Bacillati</taxon>
        <taxon>Actinomycetota</taxon>
        <taxon>Actinomycetes</taxon>
        <taxon>Micrococcales</taxon>
        <taxon>Micrococcaceae</taxon>
        <taxon>Micrococcus</taxon>
    </lineage>
</organism>
<dbReference type="EMBL" id="SPKT01000010">
    <property type="protein sequence ID" value="TFH99234.1"/>
    <property type="molecule type" value="Genomic_DNA"/>
</dbReference>
<dbReference type="OrthoDB" id="9809977at2"/>
<reference evidence="3 5" key="2">
    <citation type="submission" date="2019-03" db="EMBL/GenBank/DDBJ databases">
        <title>Reclassification of Micrococcus aloeverae and Micrococcus yunnanensis as later heterotypic synonyms of Micrococcus luteus.</title>
        <authorList>
            <person name="Huang C.-H."/>
        </authorList>
    </citation>
    <scope>NUCLEOTIDE SEQUENCE [LARGE SCALE GENOMIC DNA]</scope>
    <source>
        <strain evidence="3 5">BCRC 12151</strain>
    </source>
</reference>
<evidence type="ECO:0000313" key="5">
    <source>
        <dbReference type="Proteomes" id="UP000297477"/>
    </source>
</evidence>
<dbReference type="RefSeq" id="WP_135103297.1">
    <property type="nucleotide sequence ID" value="NZ_JBPIZH010000107.1"/>
</dbReference>
<feature type="transmembrane region" description="Helical" evidence="1">
    <location>
        <begin position="137"/>
        <end position="154"/>
    </location>
</feature>
<dbReference type="Proteomes" id="UP000196230">
    <property type="component" value="Unassembled WGS sequence"/>
</dbReference>
<evidence type="ECO:0000313" key="2">
    <source>
        <dbReference type="EMBL" id="SJN32714.1"/>
    </source>
</evidence>
<reference evidence="2 4" key="1">
    <citation type="submission" date="2017-02" db="EMBL/GenBank/DDBJ databases">
        <authorList>
            <person name="Peterson S.W."/>
        </authorList>
    </citation>
    <scope>NUCLEOTIDE SEQUENCE [LARGE SCALE GENOMIC DNA]</scope>
    <source>
        <strain evidence="2 4">2B3F</strain>
    </source>
</reference>
<dbReference type="NCBIfam" id="NF038065">
    <property type="entry name" value="Pr6Pr"/>
    <property type="match status" value="1"/>
</dbReference>